<reference evidence="2" key="1">
    <citation type="journal article" date="2020" name="BMC Genomics">
        <title>Correction to: Identification and distribution of gene clusters required for synthesis of sphingolipid metabolism inhibitors in diverse species of the filamentous fungus Fusarium.</title>
        <authorList>
            <person name="Kim H.S."/>
            <person name="Lohmar J.M."/>
            <person name="Busman M."/>
            <person name="Brown D.W."/>
            <person name="Naumann T.A."/>
            <person name="Divon H.H."/>
            <person name="Lysoe E."/>
            <person name="Uhlig S."/>
            <person name="Proctor R.H."/>
        </authorList>
    </citation>
    <scope>NUCLEOTIDE SEQUENCE</scope>
    <source>
        <strain evidence="2">NRRL 22465</strain>
    </source>
</reference>
<dbReference type="InterPro" id="IPR048627">
    <property type="entry name" value="Sec10_HB"/>
</dbReference>
<proteinExistence type="predicted"/>
<comment type="caution">
    <text evidence="2">The sequence shown here is derived from an EMBL/GenBank/DDBJ whole genome shotgun (WGS) entry which is preliminary data.</text>
</comment>
<dbReference type="GO" id="GO:0006887">
    <property type="term" value="P:exocytosis"/>
    <property type="evidence" value="ECO:0007669"/>
    <property type="project" value="TreeGrafter"/>
</dbReference>
<dbReference type="AlphaFoldDB" id="A0A8H4U0P2"/>
<protein>
    <recommendedName>
        <fullName evidence="1">Exocyst complex component Sec10-like alpha-helical bundle domain-containing protein</fullName>
    </recommendedName>
</protein>
<dbReference type="Proteomes" id="UP000635477">
    <property type="component" value="Unassembled WGS sequence"/>
</dbReference>
<feature type="domain" description="Exocyst complex component Sec10-like alpha-helical bundle" evidence="1">
    <location>
        <begin position="101"/>
        <end position="232"/>
    </location>
</feature>
<reference evidence="2" key="2">
    <citation type="submission" date="2020-05" db="EMBL/GenBank/DDBJ databases">
        <authorList>
            <person name="Kim H.-S."/>
            <person name="Proctor R.H."/>
            <person name="Brown D.W."/>
        </authorList>
    </citation>
    <scope>NUCLEOTIDE SEQUENCE</scope>
    <source>
        <strain evidence="2">NRRL 22465</strain>
    </source>
</reference>
<accession>A0A8H4U0P2</accession>
<sequence length="232" mass="26194">QPAGTTLFDASVEEAKNRAVTDVRDVRDGFETMTVGAVTKNPAEDPAAYLDVFKKTRSIRGGARQEYGKIYGALAPFYNDLVRAKSHADPIVFQAFRDPEKQAQMLANLQRFAKSDWAPGAPERDEKLSSMIGIFESAVLREFEQGYEFWDVDGRMRRYAHVLHTLNNAPGGVDLFIQKHPVFNDREILVVNAMDCLNQAEEDDVSPEPSRLFFEMLLAKVNEQASVMERIF</sequence>
<evidence type="ECO:0000313" key="3">
    <source>
        <dbReference type="Proteomes" id="UP000635477"/>
    </source>
</evidence>
<feature type="non-terminal residue" evidence="2">
    <location>
        <position position="1"/>
    </location>
</feature>
<feature type="non-terminal residue" evidence="2">
    <location>
        <position position="232"/>
    </location>
</feature>
<dbReference type="Pfam" id="PF07393">
    <property type="entry name" value="Sec10_HB"/>
    <property type="match status" value="1"/>
</dbReference>
<dbReference type="GO" id="GO:0006893">
    <property type="term" value="P:Golgi to plasma membrane transport"/>
    <property type="evidence" value="ECO:0007669"/>
    <property type="project" value="TreeGrafter"/>
</dbReference>
<dbReference type="EMBL" id="JABEYC010001214">
    <property type="protein sequence ID" value="KAF4967603.1"/>
    <property type="molecule type" value="Genomic_DNA"/>
</dbReference>
<name>A0A8H4U0P2_9HYPO</name>
<dbReference type="GO" id="GO:0000145">
    <property type="term" value="C:exocyst"/>
    <property type="evidence" value="ECO:0007669"/>
    <property type="project" value="TreeGrafter"/>
</dbReference>
<dbReference type="InterPro" id="IPR009976">
    <property type="entry name" value="Sec10-like"/>
</dbReference>
<dbReference type="PANTHER" id="PTHR12100:SF1">
    <property type="entry name" value="RECYCLIN-1"/>
    <property type="match status" value="1"/>
</dbReference>
<organism evidence="2 3">
    <name type="scientific">Fusarium zealandicum</name>
    <dbReference type="NCBI Taxonomy" id="1053134"/>
    <lineage>
        <taxon>Eukaryota</taxon>
        <taxon>Fungi</taxon>
        <taxon>Dikarya</taxon>
        <taxon>Ascomycota</taxon>
        <taxon>Pezizomycotina</taxon>
        <taxon>Sordariomycetes</taxon>
        <taxon>Hypocreomycetidae</taxon>
        <taxon>Hypocreales</taxon>
        <taxon>Nectriaceae</taxon>
        <taxon>Fusarium</taxon>
        <taxon>Fusarium staphyleae species complex</taxon>
    </lineage>
</organism>
<dbReference type="PANTHER" id="PTHR12100">
    <property type="entry name" value="SEC10"/>
    <property type="match status" value="1"/>
</dbReference>
<evidence type="ECO:0000259" key="1">
    <source>
        <dbReference type="Pfam" id="PF07393"/>
    </source>
</evidence>
<dbReference type="OrthoDB" id="5554140at2759"/>
<evidence type="ECO:0000313" key="2">
    <source>
        <dbReference type="EMBL" id="KAF4967603.1"/>
    </source>
</evidence>
<keyword evidence="3" id="KW-1185">Reference proteome</keyword>
<gene>
    <name evidence="2" type="ORF">FZEAL_10518</name>
</gene>